<evidence type="ECO:0000256" key="1">
    <source>
        <dbReference type="ARBA" id="ARBA00006484"/>
    </source>
</evidence>
<comment type="caution">
    <text evidence="4">The sequence shown here is derived from an EMBL/GenBank/DDBJ whole genome shotgun (WGS) entry which is preliminary data.</text>
</comment>
<dbReference type="EMBL" id="JAUTDP010000007">
    <property type="protein sequence ID" value="KAK3398121.1"/>
    <property type="molecule type" value="Genomic_DNA"/>
</dbReference>
<dbReference type="InterPro" id="IPR052178">
    <property type="entry name" value="Sec_Metab_Biosynth_SDR"/>
</dbReference>
<dbReference type="InterPro" id="IPR002347">
    <property type="entry name" value="SDR_fam"/>
</dbReference>
<keyword evidence="5" id="KW-1185">Reference proteome</keyword>
<evidence type="ECO:0000256" key="3">
    <source>
        <dbReference type="ARBA" id="ARBA00023002"/>
    </source>
</evidence>
<dbReference type="Gene3D" id="3.40.50.720">
    <property type="entry name" value="NAD(P)-binding Rossmann-like Domain"/>
    <property type="match status" value="2"/>
</dbReference>
<accession>A0AAE0UBK8</accession>
<proteinExistence type="inferred from homology"/>
<dbReference type="PANTHER" id="PTHR43618:SF13">
    <property type="entry name" value="CHAIN DEHYDROGENASE, PUTATIVE (AFU_ORTHOLOGUE AFUA_1G17650)-RELATED"/>
    <property type="match status" value="1"/>
</dbReference>
<dbReference type="CDD" id="cd05233">
    <property type="entry name" value="SDR_c"/>
    <property type="match status" value="1"/>
</dbReference>
<reference evidence="4" key="2">
    <citation type="submission" date="2023-07" db="EMBL/GenBank/DDBJ databases">
        <authorList>
            <consortium name="Lawrence Berkeley National Laboratory"/>
            <person name="Haridas S."/>
            <person name="Hensen N."/>
            <person name="Bonometti L."/>
            <person name="Westerberg I."/>
            <person name="Brannstrom I.O."/>
            <person name="Guillou S."/>
            <person name="Cros-Aarteil S."/>
            <person name="Calhoun S."/>
            <person name="Kuo A."/>
            <person name="Mondo S."/>
            <person name="Pangilinan J."/>
            <person name="Riley R."/>
            <person name="LaButti K."/>
            <person name="Andreopoulos B."/>
            <person name="Lipzen A."/>
            <person name="Chen C."/>
            <person name="Yanf M."/>
            <person name="Daum C."/>
            <person name="Ng V."/>
            <person name="Clum A."/>
            <person name="Steindorff A."/>
            <person name="Ohm R."/>
            <person name="Martin F."/>
            <person name="Silar P."/>
            <person name="Natvig D."/>
            <person name="Lalanne C."/>
            <person name="Gautier V."/>
            <person name="Ament-velasquez S.L."/>
            <person name="Kruys A."/>
            <person name="Hutchinson M.I."/>
            <person name="Powell A.J."/>
            <person name="Barry K."/>
            <person name="Miller A.N."/>
            <person name="Grigoriev I.V."/>
            <person name="Debuchy R."/>
            <person name="Gladieux P."/>
            <person name="Thoren M.H."/>
            <person name="Johannesson H."/>
        </authorList>
    </citation>
    <scope>NUCLEOTIDE SEQUENCE</scope>
    <source>
        <strain evidence="4">FGSC 1904</strain>
    </source>
</reference>
<evidence type="ECO:0000256" key="2">
    <source>
        <dbReference type="ARBA" id="ARBA00022857"/>
    </source>
</evidence>
<dbReference type="PRINTS" id="PR00081">
    <property type="entry name" value="GDHRDH"/>
</dbReference>
<keyword evidence="2" id="KW-0521">NADP</keyword>
<reference evidence="4" key="1">
    <citation type="journal article" date="2023" name="Mol. Phylogenet. Evol.">
        <title>Genome-scale phylogeny and comparative genomics of the fungal order Sordariales.</title>
        <authorList>
            <person name="Hensen N."/>
            <person name="Bonometti L."/>
            <person name="Westerberg I."/>
            <person name="Brannstrom I.O."/>
            <person name="Guillou S."/>
            <person name="Cros-Aarteil S."/>
            <person name="Calhoun S."/>
            <person name="Haridas S."/>
            <person name="Kuo A."/>
            <person name="Mondo S."/>
            <person name="Pangilinan J."/>
            <person name="Riley R."/>
            <person name="LaButti K."/>
            <person name="Andreopoulos B."/>
            <person name="Lipzen A."/>
            <person name="Chen C."/>
            <person name="Yan M."/>
            <person name="Daum C."/>
            <person name="Ng V."/>
            <person name="Clum A."/>
            <person name="Steindorff A."/>
            <person name="Ohm R.A."/>
            <person name="Martin F."/>
            <person name="Silar P."/>
            <person name="Natvig D.O."/>
            <person name="Lalanne C."/>
            <person name="Gautier V."/>
            <person name="Ament-Velasquez S.L."/>
            <person name="Kruys A."/>
            <person name="Hutchinson M.I."/>
            <person name="Powell A.J."/>
            <person name="Barry K."/>
            <person name="Miller A.N."/>
            <person name="Grigoriev I.V."/>
            <person name="Debuchy R."/>
            <person name="Gladieux P."/>
            <person name="Hiltunen Thoren M."/>
            <person name="Johannesson H."/>
        </authorList>
    </citation>
    <scope>NUCLEOTIDE SEQUENCE</scope>
    <source>
        <strain evidence="4">FGSC 1904</strain>
    </source>
</reference>
<dbReference type="Proteomes" id="UP001281003">
    <property type="component" value="Unassembled WGS sequence"/>
</dbReference>
<dbReference type="PANTHER" id="PTHR43618">
    <property type="entry name" value="7-ALPHA-HYDROXYSTEROID DEHYDROGENASE"/>
    <property type="match status" value="1"/>
</dbReference>
<dbReference type="SUPFAM" id="SSF51735">
    <property type="entry name" value="NAD(P)-binding Rossmann-fold domains"/>
    <property type="match status" value="1"/>
</dbReference>
<evidence type="ECO:0000313" key="5">
    <source>
        <dbReference type="Proteomes" id="UP001281003"/>
    </source>
</evidence>
<gene>
    <name evidence="4" type="ORF">B0T20DRAFT_499997</name>
</gene>
<dbReference type="Pfam" id="PF00106">
    <property type="entry name" value="adh_short"/>
    <property type="match status" value="1"/>
</dbReference>
<comment type="similarity">
    <text evidence="1">Belongs to the short-chain dehydrogenases/reductases (SDR) family.</text>
</comment>
<dbReference type="AlphaFoldDB" id="A0AAE0UBK8"/>
<organism evidence="4 5">
    <name type="scientific">Sordaria brevicollis</name>
    <dbReference type="NCBI Taxonomy" id="83679"/>
    <lineage>
        <taxon>Eukaryota</taxon>
        <taxon>Fungi</taxon>
        <taxon>Dikarya</taxon>
        <taxon>Ascomycota</taxon>
        <taxon>Pezizomycotina</taxon>
        <taxon>Sordariomycetes</taxon>
        <taxon>Sordariomycetidae</taxon>
        <taxon>Sordariales</taxon>
        <taxon>Sordariaceae</taxon>
        <taxon>Sordaria</taxon>
    </lineage>
</organism>
<sequence length="224" mass="24154">MAGDPLDPPLAALITAGSAGLGAATARLFAQNGIRVVINYHNNQERALKVVEDLKKISPLMEKEGQVNYAAIKADLAMRNEIGNVVNYTNEQFDNLDEEDWDTCFNLNVKSHLWLMQAAKEHLENTEGVFITTASLAGVKVSGSSRAYSVTKAAQIHLAKGLAQISAPKIRANTDWGLQFSPERQEEARQSTKAQAAANGRILCFVKCKSITGMNAIIDGGAAL</sequence>
<name>A0AAE0UBK8_SORBR</name>
<dbReference type="InterPro" id="IPR036291">
    <property type="entry name" value="NAD(P)-bd_dom_sf"/>
</dbReference>
<dbReference type="GO" id="GO:0016491">
    <property type="term" value="F:oxidoreductase activity"/>
    <property type="evidence" value="ECO:0007669"/>
    <property type="project" value="UniProtKB-KW"/>
</dbReference>
<protein>
    <submittedName>
        <fullName evidence="4">Uncharacterized protein</fullName>
    </submittedName>
</protein>
<keyword evidence="3" id="KW-0560">Oxidoreductase</keyword>
<evidence type="ECO:0000313" key="4">
    <source>
        <dbReference type="EMBL" id="KAK3398121.1"/>
    </source>
</evidence>